<evidence type="ECO:0000313" key="2">
    <source>
        <dbReference type="EMBL" id="CAG8537481.1"/>
    </source>
</evidence>
<sequence length="63" mass="6510">PIPKSKRSADNANTVIFSGNTGILNGNQVYAPVQSPINLCGIAISIPDDSSSGCQLLNPEKLA</sequence>
<organism evidence="2 3">
    <name type="scientific">Ambispora gerdemannii</name>
    <dbReference type="NCBI Taxonomy" id="144530"/>
    <lineage>
        <taxon>Eukaryota</taxon>
        <taxon>Fungi</taxon>
        <taxon>Fungi incertae sedis</taxon>
        <taxon>Mucoromycota</taxon>
        <taxon>Glomeromycotina</taxon>
        <taxon>Glomeromycetes</taxon>
        <taxon>Archaeosporales</taxon>
        <taxon>Ambisporaceae</taxon>
        <taxon>Ambispora</taxon>
    </lineage>
</organism>
<dbReference type="Pfam" id="PF03777">
    <property type="entry name" value="ChpA-C"/>
    <property type="match status" value="1"/>
</dbReference>
<keyword evidence="3" id="KW-1185">Reference proteome</keyword>
<accession>A0A9N9ARH4</accession>
<dbReference type="EMBL" id="CAJVPL010000885">
    <property type="protein sequence ID" value="CAG8537481.1"/>
    <property type="molecule type" value="Genomic_DNA"/>
</dbReference>
<gene>
    <name evidence="2" type="ORF">AGERDE_LOCUS6017</name>
</gene>
<dbReference type="AlphaFoldDB" id="A0A9N9ARH4"/>
<reference evidence="2" key="1">
    <citation type="submission" date="2021-06" db="EMBL/GenBank/DDBJ databases">
        <authorList>
            <person name="Kallberg Y."/>
            <person name="Tangrot J."/>
            <person name="Rosling A."/>
        </authorList>
    </citation>
    <scope>NUCLEOTIDE SEQUENCE</scope>
    <source>
        <strain evidence="2">MT106</strain>
    </source>
</reference>
<proteinExistence type="predicted"/>
<protein>
    <submittedName>
        <fullName evidence="2">8668_t:CDS:1</fullName>
    </submittedName>
</protein>
<feature type="non-terminal residue" evidence="2">
    <location>
        <position position="1"/>
    </location>
</feature>
<feature type="domain" description="Chaplin" evidence="1">
    <location>
        <begin position="18"/>
        <end position="46"/>
    </location>
</feature>
<evidence type="ECO:0000313" key="3">
    <source>
        <dbReference type="Proteomes" id="UP000789831"/>
    </source>
</evidence>
<comment type="caution">
    <text evidence="2">The sequence shown here is derived from an EMBL/GenBank/DDBJ whole genome shotgun (WGS) entry which is preliminary data.</text>
</comment>
<dbReference type="InterPro" id="IPR005528">
    <property type="entry name" value="ChpA-H"/>
</dbReference>
<evidence type="ECO:0000259" key="1">
    <source>
        <dbReference type="Pfam" id="PF03777"/>
    </source>
</evidence>
<dbReference type="Proteomes" id="UP000789831">
    <property type="component" value="Unassembled WGS sequence"/>
</dbReference>
<name>A0A9N9ARH4_9GLOM</name>